<keyword evidence="1" id="KW-0853">WD repeat</keyword>
<dbReference type="SMART" id="SM00320">
    <property type="entry name" value="WD40"/>
    <property type="match status" value="9"/>
</dbReference>
<evidence type="ECO:0000256" key="1">
    <source>
        <dbReference type="PROSITE-ProRule" id="PRU00221"/>
    </source>
</evidence>
<dbReference type="EMBL" id="HBHK01026619">
    <property type="protein sequence ID" value="CAD9706421.1"/>
    <property type="molecule type" value="Transcribed_RNA"/>
</dbReference>
<sequence length="811" mass="89179">MAGNRRKTIGGATTRTTRTRTRSADGANLAKAPAKSAKKTQAKKVNVETPAKKAKVVATPARSKKLETPAKKTKVDSPVVDDNEVEKLGAKRRSRAGSPFRARKHAKSTPTGSEVQYNVHRCRFVDWVPGPIMATSANGNGSQLAVTRKGGSFEVWDINGVAWNQKVFVTGQDEDSLENTVVTLCWLESHGVERLFSADLDGNVFEVDLRQQCRSDHVNSFGGAVWCMDGNSTLGLIALGCEDGRVRLMEPQEGTGSGLDYLRSLKGSASGRILALKWHPDQVNQQDVLFTGGLDGLIRRWDSNSGQVTLNIATETYGKQDPICVWSLAVLNDSTVFSGDSEGHIHVWDGKENTGTLLKSFHEHRADVTTLVASKDGSRVFGSGMDSRVAMFRVVKKISDDGEEFDEWVYGYSHRPHSHDVRALALVNDGKTLVSGGNDTQLCWYPVEEFNKARPVKLSPFRHDVLVNISEQVDPLMLVQHSYHVDLWRVKSQSQLLSLKFNGRLGIRCSALSSNGELIAIGDDNGMKIFYAKSPKSATEPLSLKRIDTPSLLPRQSGAPVVCSFSKSGGLLACGMQSGAIHLLRICSNKKKSKGTNEAPSIDLVSTIQGLGKNDKACLKKILLSPDGQWLACGDSSGTISMFSVDTEQQHAEISRAVLDGSSFSSFAFQPSQDASSPVLVVACMDNKFFLYDVERRKLVDGSRRFSDHIDKKFLSRRDCIIGIAFDPKNPQQTIFWGRTFITRVDFSSKPDKLDDEDTSTLALSVLTRYRPIIDLGFTSDGEMIVIEAQWLKVMKTFEDPIYRRRYGGGN</sequence>
<feature type="repeat" description="WD" evidence="1">
    <location>
        <begin position="266"/>
        <end position="311"/>
    </location>
</feature>
<dbReference type="Gene3D" id="2.130.10.10">
    <property type="entry name" value="YVTN repeat-like/Quinoprotein amine dehydrogenase"/>
    <property type="match status" value="4"/>
</dbReference>
<name>A0A7S2SQY4_9STRA</name>
<dbReference type="GO" id="GO:0032040">
    <property type="term" value="C:small-subunit processome"/>
    <property type="evidence" value="ECO:0007669"/>
    <property type="project" value="TreeGrafter"/>
</dbReference>
<dbReference type="InterPro" id="IPR011047">
    <property type="entry name" value="Quinoprotein_ADH-like_sf"/>
</dbReference>
<dbReference type="GO" id="GO:0003723">
    <property type="term" value="F:RNA binding"/>
    <property type="evidence" value="ECO:0007669"/>
    <property type="project" value="TreeGrafter"/>
</dbReference>
<dbReference type="PANTHER" id="PTHR44163:SF1">
    <property type="entry name" value="U3 SMALL NUCLEOLAR RNA-ASSOCIATED PROTEIN 4 HOMOLOG"/>
    <property type="match status" value="1"/>
</dbReference>
<accession>A0A7S2SQY4</accession>
<dbReference type="InterPro" id="IPR015943">
    <property type="entry name" value="WD40/YVTN_repeat-like_dom_sf"/>
</dbReference>
<gene>
    <name evidence="3" type="ORF">QSP1433_LOCUS16743</name>
</gene>
<dbReference type="PANTHER" id="PTHR44163">
    <property type="entry name" value="U3 SMALL NUCLEOLAR RNA-ASSOCIATED PROTEIN 4 HOMOLOG"/>
    <property type="match status" value="1"/>
</dbReference>
<dbReference type="GO" id="GO:0030686">
    <property type="term" value="C:90S preribosome"/>
    <property type="evidence" value="ECO:0007669"/>
    <property type="project" value="InterPro"/>
</dbReference>
<proteinExistence type="predicted"/>
<feature type="region of interest" description="Disordered" evidence="2">
    <location>
        <begin position="89"/>
        <end position="112"/>
    </location>
</feature>
<dbReference type="InterPro" id="IPR046351">
    <property type="entry name" value="UTP4"/>
</dbReference>
<protein>
    <submittedName>
        <fullName evidence="3">Uncharacterized protein</fullName>
    </submittedName>
</protein>
<feature type="compositionally biased region" description="Basic residues" evidence="2">
    <location>
        <begin position="90"/>
        <end position="107"/>
    </location>
</feature>
<reference evidence="3" key="1">
    <citation type="submission" date="2021-01" db="EMBL/GenBank/DDBJ databases">
        <authorList>
            <person name="Corre E."/>
            <person name="Pelletier E."/>
            <person name="Niang G."/>
            <person name="Scheremetjew M."/>
            <person name="Finn R."/>
            <person name="Kale V."/>
            <person name="Holt S."/>
            <person name="Cochrane G."/>
            <person name="Meng A."/>
            <person name="Brown T."/>
            <person name="Cohen L."/>
        </authorList>
    </citation>
    <scope>NUCLEOTIDE SEQUENCE</scope>
    <source>
        <strain evidence="3">NY070348D</strain>
    </source>
</reference>
<dbReference type="PROSITE" id="PS50082">
    <property type="entry name" value="WD_REPEATS_2"/>
    <property type="match status" value="1"/>
</dbReference>
<evidence type="ECO:0000256" key="2">
    <source>
        <dbReference type="SAM" id="MobiDB-lite"/>
    </source>
</evidence>
<dbReference type="AlphaFoldDB" id="A0A7S2SQY4"/>
<organism evidence="3">
    <name type="scientific">Mucochytrium quahogii</name>
    <dbReference type="NCBI Taxonomy" id="96639"/>
    <lineage>
        <taxon>Eukaryota</taxon>
        <taxon>Sar</taxon>
        <taxon>Stramenopiles</taxon>
        <taxon>Bigyra</taxon>
        <taxon>Labyrinthulomycetes</taxon>
        <taxon>Thraustochytrida</taxon>
        <taxon>Thraustochytriidae</taxon>
        <taxon>Mucochytrium</taxon>
    </lineage>
</organism>
<dbReference type="GO" id="GO:0034455">
    <property type="term" value="C:t-UTP complex"/>
    <property type="evidence" value="ECO:0007669"/>
    <property type="project" value="TreeGrafter"/>
</dbReference>
<feature type="region of interest" description="Disordered" evidence="2">
    <location>
        <begin position="1"/>
        <end position="77"/>
    </location>
</feature>
<dbReference type="GO" id="GO:0000462">
    <property type="term" value="P:maturation of SSU-rRNA from tricistronic rRNA transcript (SSU-rRNA, 5.8S rRNA, LSU-rRNA)"/>
    <property type="evidence" value="ECO:0007669"/>
    <property type="project" value="InterPro"/>
</dbReference>
<dbReference type="Pfam" id="PF00400">
    <property type="entry name" value="WD40"/>
    <property type="match status" value="4"/>
</dbReference>
<dbReference type="SUPFAM" id="SSF50998">
    <property type="entry name" value="Quinoprotein alcohol dehydrogenase-like"/>
    <property type="match status" value="1"/>
</dbReference>
<dbReference type="InterPro" id="IPR001680">
    <property type="entry name" value="WD40_rpt"/>
</dbReference>
<evidence type="ECO:0000313" key="3">
    <source>
        <dbReference type="EMBL" id="CAD9706421.1"/>
    </source>
</evidence>
<feature type="compositionally biased region" description="Basic and acidic residues" evidence="2">
    <location>
        <begin position="64"/>
        <end position="75"/>
    </location>
</feature>